<sequence>MRHSDPALSEDSKFRPREEEVFHKLQQDQSHHRKELDHILRSLQASMEMMFQEYHTLKILKACQALAKGPCHECEGEYVNLCKKLNGKPVIPVGLLHPETPETGLTVSGESWRKMFDWLDEQKPKPVVFVGFESETKLTKYQIYGSELSG</sequence>
<dbReference type="GO" id="GO:0035251">
    <property type="term" value="F:UDP-glucosyltransferase activity"/>
    <property type="evidence" value="ECO:0007669"/>
    <property type="project" value="InterPro"/>
</dbReference>
<comment type="caution">
    <text evidence="1">The sequence shown here is derived from an EMBL/GenBank/DDBJ whole genome shotgun (WGS) entry which is preliminary data.</text>
</comment>
<keyword evidence="2" id="KW-1185">Reference proteome</keyword>
<reference evidence="1 2" key="1">
    <citation type="submission" date="2020-10" db="EMBL/GenBank/DDBJ databases">
        <title>Plant Genome Project.</title>
        <authorList>
            <person name="Zhang R.-G."/>
        </authorList>
    </citation>
    <scope>NUCLEOTIDE SEQUENCE [LARGE SCALE GENOMIC DNA]</scope>
    <source>
        <strain evidence="1">FAFU-HL-1</strain>
        <tissue evidence="1">Leaf</tissue>
    </source>
</reference>
<dbReference type="EMBL" id="JADGMS010000011">
    <property type="protein sequence ID" value="KAF9672225.1"/>
    <property type="molecule type" value="Genomic_DNA"/>
</dbReference>
<dbReference type="OrthoDB" id="859101at2759"/>
<dbReference type="SUPFAM" id="SSF53756">
    <property type="entry name" value="UDP-Glycosyltransferase/glycogen phosphorylase"/>
    <property type="match status" value="1"/>
</dbReference>
<accession>A0A835JJU5</accession>
<dbReference type="PANTHER" id="PTHR48049:SF60">
    <property type="entry name" value="UDP-GLYCOSYLTRANSFERASE 91B1"/>
    <property type="match status" value="1"/>
</dbReference>
<proteinExistence type="predicted"/>
<protein>
    <submittedName>
        <fullName evidence="1">Uncharacterized protein</fullName>
    </submittedName>
</protein>
<dbReference type="PANTHER" id="PTHR48049">
    <property type="entry name" value="GLYCOSYLTRANSFERASE"/>
    <property type="match status" value="1"/>
</dbReference>
<organism evidence="1 2">
    <name type="scientific">Salix dunnii</name>
    <dbReference type="NCBI Taxonomy" id="1413687"/>
    <lineage>
        <taxon>Eukaryota</taxon>
        <taxon>Viridiplantae</taxon>
        <taxon>Streptophyta</taxon>
        <taxon>Embryophyta</taxon>
        <taxon>Tracheophyta</taxon>
        <taxon>Spermatophyta</taxon>
        <taxon>Magnoliopsida</taxon>
        <taxon>eudicotyledons</taxon>
        <taxon>Gunneridae</taxon>
        <taxon>Pentapetalae</taxon>
        <taxon>rosids</taxon>
        <taxon>fabids</taxon>
        <taxon>Malpighiales</taxon>
        <taxon>Salicaceae</taxon>
        <taxon>Saliceae</taxon>
        <taxon>Salix</taxon>
    </lineage>
</organism>
<dbReference type="Gene3D" id="3.40.50.2000">
    <property type="entry name" value="Glycogen Phosphorylase B"/>
    <property type="match status" value="2"/>
</dbReference>
<evidence type="ECO:0000313" key="1">
    <source>
        <dbReference type="EMBL" id="KAF9672225.1"/>
    </source>
</evidence>
<evidence type="ECO:0000313" key="2">
    <source>
        <dbReference type="Proteomes" id="UP000657918"/>
    </source>
</evidence>
<dbReference type="AlphaFoldDB" id="A0A835JJU5"/>
<name>A0A835JJU5_9ROSI</name>
<dbReference type="InterPro" id="IPR050481">
    <property type="entry name" value="UDP-glycosyltransf_plant"/>
</dbReference>
<dbReference type="Proteomes" id="UP000657918">
    <property type="component" value="Chromosome 11"/>
</dbReference>
<gene>
    <name evidence="1" type="ORF">SADUNF_Sadunf11G0018500</name>
</gene>